<protein>
    <submittedName>
        <fullName evidence="1">Uncharacterized protein</fullName>
    </submittedName>
</protein>
<name>A0A2P2KZY8_RHIMU</name>
<evidence type="ECO:0000313" key="1">
    <source>
        <dbReference type="EMBL" id="MBX11291.1"/>
    </source>
</evidence>
<organism evidence="1">
    <name type="scientific">Rhizophora mucronata</name>
    <name type="common">Asiatic mangrove</name>
    <dbReference type="NCBI Taxonomy" id="61149"/>
    <lineage>
        <taxon>Eukaryota</taxon>
        <taxon>Viridiplantae</taxon>
        <taxon>Streptophyta</taxon>
        <taxon>Embryophyta</taxon>
        <taxon>Tracheophyta</taxon>
        <taxon>Spermatophyta</taxon>
        <taxon>Magnoliopsida</taxon>
        <taxon>eudicotyledons</taxon>
        <taxon>Gunneridae</taxon>
        <taxon>Pentapetalae</taxon>
        <taxon>rosids</taxon>
        <taxon>fabids</taxon>
        <taxon>Malpighiales</taxon>
        <taxon>Rhizophoraceae</taxon>
        <taxon>Rhizophora</taxon>
    </lineage>
</organism>
<reference evidence="1" key="1">
    <citation type="submission" date="2018-02" db="EMBL/GenBank/DDBJ databases">
        <title>Rhizophora mucronata_Transcriptome.</title>
        <authorList>
            <person name="Meera S.P."/>
            <person name="Sreeshan A."/>
            <person name="Augustine A."/>
        </authorList>
    </citation>
    <scope>NUCLEOTIDE SEQUENCE</scope>
    <source>
        <tissue evidence="1">Leaf</tissue>
    </source>
</reference>
<accession>A0A2P2KZY8</accession>
<proteinExistence type="predicted"/>
<sequence length="13" mass="1346">MAAGQSSRYCSVS</sequence>
<dbReference type="EMBL" id="GGEC01030807">
    <property type="protein sequence ID" value="MBX11291.1"/>
    <property type="molecule type" value="Transcribed_RNA"/>
</dbReference>